<proteinExistence type="inferred from homology"/>
<dbReference type="GO" id="GO:0005886">
    <property type="term" value="C:plasma membrane"/>
    <property type="evidence" value="ECO:0007669"/>
    <property type="project" value="TreeGrafter"/>
</dbReference>
<dbReference type="InterPro" id="IPR035892">
    <property type="entry name" value="C2_domain_sf"/>
</dbReference>
<keyword evidence="5" id="KW-1185">Reference proteome</keyword>
<evidence type="ECO:0000313" key="5">
    <source>
        <dbReference type="Proteomes" id="UP000274131"/>
    </source>
</evidence>
<dbReference type="SMART" id="SM00327">
    <property type="entry name" value="VWA"/>
    <property type="match status" value="1"/>
</dbReference>
<evidence type="ECO:0000259" key="3">
    <source>
        <dbReference type="PROSITE" id="PS50234"/>
    </source>
</evidence>
<dbReference type="SUPFAM" id="SSF53300">
    <property type="entry name" value="vWA-like"/>
    <property type="match status" value="1"/>
</dbReference>
<dbReference type="AlphaFoldDB" id="A0A0N4V6A5"/>
<dbReference type="GO" id="GO:0071277">
    <property type="term" value="P:cellular response to calcium ion"/>
    <property type="evidence" value="ECO:0007669"/>
    <property type="project" value="TreeGrafter"/>
</dbReference>
<name>A0A0N4V6A5_ENTVE</name>
<dbReference type="InterPro" id="IPR002035">
    <property type="entry name" value="VWF_A"/>
</dbReference>
<evidence type="ECO:0000256" key="1">
    <source>
        <dbReference type="ARBA" id="ARBA00009048"/>
    </source>
</evidence>
<accession>A0A0N4V6A5</accession>
<dbReference type="InterPro" id="IPR010734">
    <property type="entry name" value="Copine_C"/>
</dbReference>
<dbReference type="SUPFAM" id="SSF49562">
    <property type="entry name" value="C2 domain (Calcium/lipid-binding domain, CaLB)"/>
    <property type="match status" value="2"/>
</dbReference>
<dbReference type="GO" id="GO:0005544">
    <property type="term" value="F:calcium-dependent phospholipid binding"/>
    <property type="evidence" value="ECO:0007669"/>
    <property type="project" value="InterPro"/>
</dbReference>
<dbReference type="EMBL" id="UXUI01008150">
    <property type="protein sequence ID" value="VDD90643.1"/>
    <property type="molecule type" value="Genomic_DNA"/>
</dbReference>
<dbReference type="WBParaSite" id="EVEC_0000578301-mRNA-1">
    <property type="protein sequence ID" value="EVEC_0000578301-mRNA-1"/>
    <property type="gene ID" value="EVEC_0000578301"/>
</dbReference>
<dbReference type="OrthoDB" id="5855668at2759"/>
<gene>
    <name evidence="4" type="ORF">EVEC_LOCUS5394</name>
</gene>
<feature type="domain" description="VWFA" evidence="3">
    <location>
        <begin position="282"/>
        <end position="493"/>
    </location>
</feature>
<dbReference type="Proteomes" id="UP000274131">
    <property type="component" value="Unassembled WGS sequence"/>
</dbReference>
<organism evidence="6">
    <name type="scientific">Enterobius vermicularis</name>
    <name type="common">Human pinworm</name>
    <dbReference type="NCBI Taxonomy" id="51028"/>
    <lineage>
        <taxon>Eukaryota</taxon>
        <taxon>Metazoa</taxon>
        <taxon>Ecdysozoa</taxon>
        <taxon>Nematoda</taxon>
        <taxon>Chromadorea</taxon>
        <taxon>Rhabditida</taxon>
        <taxon>Spirurina</taxon>
        <taxon>Oxyuridomorpha</taxon>
        <taxon>Oxyuroidea</taxon>
        <taxon>Oxyuridae</taxon>
        <taxon>Enterobius</taxon>
    </lineage>
</organism>
<evidence type="ECO:0000313" key="6">
    <source>
        <dbReference type="WBParaSite" id="EVEC_0000578301-mRNA-1"/>
    </source>
</evidence>
<reference evidence="4 5" key="2">
    <citation type="submission" date="2018-10" db="EMBL/GenBank/DDBJ databases">
        <authorList>
            <consortium name="Pathogen Informatics"/>
        </authorList>
    </citation>
    <scope>NUCLEOTIDE SEQUENCE [LARGE SCALE GENOMIC DNA]</scope>
</reference>
<dbReference type="PROSITE" id="PS50004">
    <property type="entry name" value="C2"/>
    <property type="match status" value="1"/>
</dbReference>
<comment type="similarity">
    <text evidence="1">Belongs to the copine family.</text>
</comment>
<dbReference type="PROSITE" id="PS50234">
    <property type="entry name" value="VWFA"/>
    <property type="match status" value="1"/>
</dbReference>
<reference evidence="6" key="1">
    <citation type="submission" date="2017-02" db="UniProtKB">
        <authorList>
            <consortium name="WormBaseParasite"/>
        </authorList>
    </citation>
    <scope>IDENTIFICATION</scope>
</reference>
<evidence type="ECO:0000313" key="4">
    <source>
        <dbReference type="EMBL" id="VDD90643.1"/>
    </source>
</evidence>
<sequence length="518" mass="57404">MTSQQVALYVSCRDLPTDAFSGVRVAVFACPEGVLIIEKLYSLQIGQTETVVGNINPVFSRSTSIIFRFEFPQKIRFVLYRVNGKSETLLDTIAAVECSLGEVLSRGGITELPLFPEQGNDTTLLCLEVRAAEYCNDALRLQFCGHHLHSPSDAYPLSAYFVMLLIDEGSQRLLYKSEHIAEKNPVWRSFIVLASHFATATTPAAPIEIVVYNNNTNAPDTIIGQFTTNLDRLLRGIGAINTYRVLKSKRKKDDISSVELMNAIQVTSCSFLDFLKAGTELHFSVAVDFTASNGNPLEPTSLHYIHPHNPNCYMTALRTVSSLIEKYNRHGKIAAFGFGAQVPPNYELSHLFFLNGERDPHVQGVDGLLSAYRSALFGIRPYGPTDFSEVIYHVYKFGAAVNRLGGSEQYFILLIVTDGCVTNPQKTLDAIVKCSFLPVSIIILGVGQRDYSPMQKLLSCSLKSSDGEALQRDVVTFAHFTENMTESELLAKLLENVPRQFICWANLSGKFPGEKAKL</sequence>
<dbReference type="InterPro" id="IPR000008">
    <property type="entry name" value="C2_dom"/>
</dbReference>
<protein>
    <submittedName>
        <fullName evidence="6">VWFA domain-containing protein</fullName>
    </submittedName>
</protein>
<dbReference type="STRING" id="51028.A0A0N4V6A5"/>
<evidence type="ECO:0000259" key="2">
    <source>
        <dbReference type="PROSITE" id="PS50004"/>
    </source>
</evidence>
<dbReference type="PANTHER" id="PTHR10857:SF111">
    <property type="entry name" value="VWFA DOMAIN-CONTAINING PROTEIN"/>
    <property type="match status" value="1"/>
</dbReference>
<feature type="domain" description="C2" evidence="2">
    <location>
        <begin position="1"/>
        <end position="113"/>
    </location>
</feature>
<dbReference type="Pfam" id="PF00168">
    <property type="entry name" value="C2"/>
    <property type="match status" value="1"/>
</dbReference>
<dbReference type="InterPro" id="IPR045052">
    <property type="entry name" value="Copine"/>
</dbReference>
<dbReference type="PANTHER" id="PTHR10857">
    <property type="entry name" value="COPINE"/>
    <property type="match status" value="1"/>
</dbReference>
<dbReference type="InterPro" id="IPR036465">
    <property type="entry name" value="vWFA_dom_sf"/>
</dbReference>
<dbReference type="Pfam" id="PF07002">
    <property type="entry name" value="Copine"/>
    <property type="match status" value="1"/>
</dbReference>